<dbReference type="AlphaFoldDB" id="A0A4P6EX72"/>
<feature type="compositionally biased region" description="Low complexity" evidence="1">
    <location>
        <begin position="191"/>
        <end position="207"/>
    </location>
</feature>
<evidence type="ECO:0000256" key="1">
    <source>
        <dbReference type="SAM" id="MobiDB-lite"/>
    </source>
</evidence>
<feature type="compositionally biased region" description="Polar residues" evidence="1">
    <location>
        <begin position="1"/>
        <end position="10"/>
    </location>
</feature>
<evidence type="ECO:0000313" key="4">
    <source>
        <dbReference type="Proteomes" id="UP000293568"/>
    </source>
</evidence>
<protein>
    <submittedName>
        <fullName evidence="3">PadR family transcriptional regulator</fullName>
    </submittedName>
</protein>
<dbReference type="Pfam" id="PF03551">
    <property type="entry name" value="PadR"/>
    <property type="match status" value="1"/>
</dbReference>
<sequence length="215" mass="23482">MQEQLSSNGLQPAPPETSAECGDGEQRRSKRYFGRGGVKRALLELLATEPMHGYQMIKALEQASGGLYVPSAGSIYPTLQALEEQQLIAVQLDNGKKIYTLTGAGRTELEKRPCCEKKAWRHSHDSADEPGRREHYLREKLMHKLGISEESGRVVMLLAAAERQAADDPERMQRFQRLMAQMSSELEPLAAAPVAAGAADAEAAAGKQEGGEAHE</sequence>
<evidence type="ECO:0000259" key="2">
    <source>
        <dbReference type="Pfam" id="PF03551"/>
    </source>
</evidence>
<dbReference type="KEGG" id="pprt:ET464_15960"/>
<feature type="region of interest" description="Disordered" evidence="1">
    <location>
        <begin position="191"/>
        <end position="215"/>
    </location>
</feature>
<feature type="domain" description="Transcription regulator PadR N-terminal" evidence="2">
    <location>
        <begin position="42"/>
        <end position="111"/>
    </location>
</feature>
<dbReference type="OrthoDB" id="9814826at2"/>
<dbReference type="EMBL" id="CP035492">
    <property type="protein sequence ID" value="QAY67654.1"/>
    <property type="molecule type" value="Genomic_DNA"/>
</dbReference>
<reference evidence="3 4" key="1">
    <citation type="submission" date="2019-01" db="EMBL/GenBank/DDBJ databases">
        <title>Genome sequencing of strain FW100M-2.</title>
        <authorList>
            <person name="Heo J."/>
            <person name="Kim S.-J."/>
            <person name="Kim J.-S."/>
            <person name="Hong S.-B."/>
            <person name="Kwon S.-W."/>
        </authorList>
    </citation>
    <scope>NUCLEOTIDE SEQUENCE [LARGE SCALE GENOMIC DNA]</scope>
    <source>
        <strain evidence="3 4">FW100M-2</strain>
    </source>
</reference>
<gene>
    <name evidence="3" type="ORF">ET464_15960</name>
</gene>
<feature type="region of interest" description="Disordered" evidence="1">
    <location>
        <begin position="1"/>
        <end position="30"/>
    </location>
</feature>
<dbReference type="InterPro" id="IPR005149">
    <property type="entry name" value="Tscrpt_reg_PadR_N"/>
</dbReference>
<dbReference type="Proteomes" id="UP000293568">
    <property type="component" value="Chromosome"/>
</dbReference>
<accession>A0A4P6EX72</accession>
<dbReference type="Gene3D" id="1.10.10.10">
    <property type="entry name" value="Winged helix-like DNA-binding domain superfamily/Winged helix DNA-binding domain"/>
    <property type="match status" value="1"/>
</dbReference>
<dbReference type="PANTHER" id="PTHR43252">
    <property type="entry name" value="TRANSCRIPTIONAL REGULATOR YQJI"/>
    <property type="match status" value="1"/>
</dbReference>
<name>A0A4P6EX72_9BACL</name>
<proteinExistence type="predicted"/>
<dbReference type="InterPro" id="IPR036388">
    <property type="entry name" value="WH-like_DNA-bd_sf"/>
</dbReference>
<keyword evidence="4" id="KW-1185">Reference proteome</keyword>
<organism evidence="3 4">
    <name type="scientific">Paenibacillus protaetiae</name>
    <dbReference type="NCBI Taxonomy" id="2509456"/>
    <lineage>
        <taxon>Bacteria</taxon>
        <taxon>Bacillati</taxon>
        <taxon>Bacillota</taxon>
        <taxon>Bacilli</taxon>
        <taxon>Bacillales</taxon>
        <taxon>Paenibacillaceae</taxon>
        <taxon>Paenibacillus</taxon>
    </lineage>
</organism>
<dbReference type="InterPro" id="IPR036390">
    <property type="entry name" value="WH_DNA-bd_sf"/>
</dbReference>
<dbReference type="RefSeq" id="WP_129442582.1">
    <property type="nucleotide sequence ID" value="NZ_CP035492.1"/>
</dbReference>
<evidence type="ECO:0000313" key="3">
    <source>
        <dbReference type="EMBL" id="QAY67654.1"/>
    </source>
</evidence>
<dbReference type="SUPFAM" id="SSF46785">
    <property type="entry name" value="Winged helix' DNA-binding domain"/>
    <property type="match status" value="1"/>
</dbReference>
<dbReference type="PANTHER" id="PTHR43252:SF2">
    <property type="entry name" value="TRANSCRIPTION REGULATOR, PADR-LIKE FAMILY"/>
    <property type="match status" value="1"/>
</dbReference>